<dbReference type="AlphaFoldDB" id="A0A1F7S1C5"/>
<dbReference type="EMBL" id="MGDE01000059">
    <property type="protein sequence ID" value="OGL47088.1"/>
    <property type="molecule type" value="Genomic_DNA"/>
</dbReference>
<evidence type="ECO:0000313" key="6">
    <source>
        <dbReference type="Proteomes" id="UP000178797"/>
    </source>
</evidence>
<dbReference type="Pfam" id="PF00037">
    <property type="entry name" value="Fer4"/>
    <property type="match status" value="1"/>
</dbReference>
<dbReference type="Pfam" id="PF04432">
    <property type="entry name" value="FrhB_FdhB_C"/>
    <property type="match status" value="1"/>
</dbReference>
<evidence type="ECO:0000259" key="4">
    <source>
        <dbReference type="PROSITE" id="PS51379"/>
    </source>
</evidence>
<feature type="domain" description="4Fe-4S ferredoxin-type" evidence="4">
    <location>
        <begin position="211"/>
        <end position="242"/>
    </location>
</feature>
<reference evidence="5 6" key="1">
    <citation type="journal article" date="2016" name="Nat. Commun.">
        <title>Thousands of microbial genomes shed light on interconnected biogeochemical processes in an aquifer system.</title>
        <authorList>
            <person name="Anantharaman K."/>
            <person name="Brown C.T."/>
            <person name="Hug L.A."/>
            <person name="Sharon I."/>
            <person name="Castelle C.J."/>
            <person name="Probst A.J."/>
            <person name="Thomas B.C."/>
            <person name="Singh A."/>
            <person name="Wilkins M.J."/>
            <person name="Karaoz U."/>
            <person name="Brodie E.L."/>
            <person name="Williams K.H."/>
            <person name="Hubbard S.S."/>
            <person name="Banfield J.F."/>
        </authorList>
    </citation>
    <scope>NUCLEOTIDE SEQUENCE [LARGE SCALE GENOMIC DNA]</scope>
</reference>
<feature type="domain" description="4Fe-4S ferredoxin-type" evidence="4">
    <location>
        <begin position="264"/>
        <end position="287"/>
    </location>
</feature>
<gene>
    <name evidence="5" type="ORF">A2W05_11480</name>
</gene>
<evidence type="ECO:0000256" key="3">
    <source>
        <dbReference type="ARBA" id="ARBA00023014"/>
    </source>
</evidence>
<dbReference type="GO" id="GO:0051536">
    <property type="term" value="F:iron-sulfur cluster binding"/>
    <property type="evidence" value="ECO:0007669"/>
    <property type="project" value="UniProtKB-KW"/>
</dbReference>
<keyword evidence="2" id="KW-0408">Iron</keyword>
<dbReference type="Proteomes" id="UP000178797">
    <property type="component" value="Unassembled WGS sequence"/>
</dbReference>
<dbReference type="PROSITE" id="PS51379">
    <property type="entry name" value="4FE4S_FER_2"/>
    <property type="match status" value="2"/>
</dbReference>
<keyword evidence="3" id="KW-0411">Iron-sulfur</keyword>
<keyword evidence="1" id="KW-0479">Metal-binding</keyword>
<evidence type="ECO:0000313" key="5">
    <source>
        <dbReference type="EMBL" id="OGL47088.1"/>
    </source>
</evidence>
<dbReference type="PROSITE" id="PS00198">
    <property type="entry name" value="4FE4S_FER_1"/>
    <property type="match status" value="2"/>
</dbReference>
<proteinExistence type="predicted"/>
<accession>A0A1F7S1C5</accession>
<evidence type="ECO:0000256" key="2">
    <source>
        <dbReference type="ARBA" id="ARBA00023004"/>
    </source>
</evidence>
<evidence type="ECO:0000256" key="1">
    <source>
        <dbReference type="ARBA" id="ARBA00022723"/>
    </source>
</evidence>
<protein>
    <recommendedName>
        <fullName evidence="4">4Fe-4S ferredoxin-type domain-containing protein</fullName>
    </recommendedName>
</protein>
<sequence length="333" mass="38566">MKEIEEKIKETIKKLFKENKIDIFIGYSEGTLPLRSTPCLITKPDDIEKLVWNSYCSNNLAVYLPRFFLPQQQKKDAKLPRIGILAKGCDSRSMVGLIKEHQIPRENIYIIGINCKGMIDIEKIQNTGFKMQEVEIVAVEEKGGKVLLEDEDNKKIELKKEELLADVCTSCQYNVPVIYDVLIGEEKRKTKEKERAAFIEEFEKKPLEERWKYFQEQVSKCIRCYACRQACPNCYCKECFAEQTKPKWIGVTDNISDIMFFHIGRIFHQAGRCVDCGACVRACPMGVDLRVFTYKLIKDVKEFFEYEAGISLEEAPPLATFKSDDRQEFITEP</sequence>
<dbReference type="GO" id="GO:0046872">
    <property type="term" value="F:metal ion binding"/>
    <property type="evidence" value="ECO:0007669"/>
    <property type="project" value="UniProtKB-KW"/>
</dbReference>
<dbReference type="SUPFAM" id="SSF46548">
    <property type="entry name" value="alpha-helical ferredoxin"/>
    <property type="match status" value="1"/>
</dbReference>
<organism evidence="5 6">
    <name type="scientific">Candidatus Schekmanbacteria bacterium RBG_16_38_10</name>
    <dbReference type="NCBI Taxonomy" id="1817879"/>
    <lineage>
        <taxon>Bacteria</taxon>
        <taxon>Candidatus Schekmaniibacteriota</taxon>
    </lineage>
</organism>
<dbReference type="Gene3D" id="3.30.70.20">
    <property type="match status" value="1"/>
</dbReference>
<dbReference type="InterPro" id="IPR007525">
    <property type="entry name" value="FrhB_FdhB_C"/>
</dbReference>
<dbReference type="InterPro" id="IPR017896">
    <property type="entry name" value="4Fe4S_Fe-S-bd"/>
</dbReference>
<dbReference type="InterPro" id="IPR017900">
    <property type="entry name" value="4Fe4S_Fe_S_CS"/>
</dbReference>
<comment type="caution">
    <text evidence="5">The sequence shown here is derived from an EMBL/GenBank/DDBJ whole genome shotgun (WGS) entry which is preliminary data.</text>
</comment>
<name>A0A1F7S1C5_9BACT</name>